<organism evidence="4 5">
    <name type="scientific">Halomicrobium zhouii</name>
    <dbReference type="NCBI Taxonomy" id="767519"/>
    <lineage>
        <taxon>Archaea</taxon>
        <taxon>Methanobacteriati</taxon>
        <taxon>Methanobacteriota</taxon>
        <taxon>Stenosarchaea group</taxon>
        <taxon>Halobacteria</taxon>
        <taxon>Halobacteriales</taxon>
        <taxon>Haloarculaceae</taxon>
        <taxon>Halomicrobium</taxon>
    </lineage>
</organism>
<evidence type="ECO:0000256" key="2">
    <source>
        <dbReference type="ARBA" id="ARBA00023163"/>
    </source>
</evidence>
<dbReference type="GO" id="GO:0017025">
    <property type="term" value="F:TBP-class protein binding"/>
    <property type="evidence" value="ECO:0007669"/>
    <property type="project" value="InterPro"/>
</dbReference>
<dbReference type="SUPFAM" id="SSF47954">
    <property type="entry name" value="Cyclin-like"/>
    <property type="match status" value="1"/>
</dbReference>
<evidence type="ECO:0000259" key="3">
    <source>
        <dbReference type="PROSITE" id="PS50003"/>
    </source>
</evidence>
<feature type="domain" description="PH" evidence="3">
    <location>
        <begin position="1"/>
        <end position="22"/>
    </location>
</feature>
<sequence length="102" mass="11399">MYRASDQFEHAEWLNELEAAADELGLEEQARSRAGDLFLSNVPEEERSKRATMAACLYVGALVSGQQRTQTSVADAADVSRLTVQQRWKDLLEDVGLDAPDW</sequence>
<dbReference type="Proteomes" id="UP000199062">
    <property type="component" value="Unassembled WGS sequence"/>
</dbReference>
<accession>A0A1I6LX03</accession>
<keyword evidence="2" id="KW-0804">Transcription</keyword>
<dbReference type="InterPro" id="IPR001849">
    <property type="entry name" value="PH_domain"/>
</dbReference>
<evidence type="ECO:0000313" key="5">
    <source>
        <dbReference type="Proteomes" id="UP000199062"/>
    </source>
</evidence>
<dbReference type="InterPro" id="IPR000812">
    <property type="entry name" value="TFIIB"/>
</dbReference>
<dbReference type="EMBL" id="FOZK01000003">
    <property type="protein sequence ID" value="SFS07963.1"/>
    <property type="molecule type" value="Genomic_DNA"/>
</dbReference>
<gene>
    <name evidence="4" type="ORF">SAMN05216559_3328</name>
</gene>
<reference evidence="4 5" key="1">
    <citation type="submission" date="2016-10" db="EMBL/GenBank/DDBJ databases">
        <authorList>
            <person name="de Groot N.N."/>
        </authorList>
    </citation>
    <scope>NUCLEOTIDE SEQUENCE [LARGE SCALE GENOMIC DNA]</scope>
    <source>
        <strain evidence="4 5">CGMCC 1.10457</strain>
    </source>
</reference>
<dbReference type="OrthoDB" id="291244at2157"/>
<dbReference type="GO" id="GO:0070897">
    <property type="term" value="P:transcription preinitiation complex assembly"/>
    <property type="evidence" value="ECO:0007669"/>
    <property type="project" value="InterPro"/>
</dbReference>
<dbReference type="PROSITE" id="PS50003">
    <property type="entry name" value="PH_DOMAIN"/>
    <property type="match status" value="1"/>
</dbReference>
<dbReference type="Pfam" id="PF00382">
    <property type="entry name" value="TFIIB"/>
    <property type="match status" value="1"/>
</dbReference>
<dbReference type="InterPro" id="IPR013150">
    <property type="entry name" value="TFIIB_cyclin"/>
</dbReference>
<dbReference type="STRING" id="767519.SAMN05216559_3328"/>
<keyword evidence="1" id="KW-0805">Transcription regulation</keyword>
<protein>
    <submittedName>
        <fullName evidence="4">Transcription factor TFIIB repeat-containing protein</fullName>
    </submittedName>
</protein>
<dbReference type="Gene3D" id="1.10.472.10">
    <property type="entry name" value="Cyclin-like"/>
    <property type="match status" value="1"/>
</dbReference>
<keyword evidence="5" id="KW-1185">Reference proteome</keyword>
<evidence type="ECO:0000313" key="4">
    <source>
        <dbReference type="EMBL" id="SFS07963.1"/>
    </source>
</evidence>
<dbReference type="RefSeq" id="WP_089817747.1">
    <property type="nucleotide sequence ID" value="NZ_FOZK01000003.1"/>
</dbReference>
<dbReference type="PRINTS" id="PR00685">
    <property type="entry name" value="TIFACTORIIB"/>
</dbReference>
<dbReference type="InterPro" id="IPR036915">
    <property type="entry name" value="Cyclin-like_sf"/>
</dbReference>
<dbReference type="AlphaFoldDB" id="A0A1I6LX03"/>
<name>A0A1I6LX03_9EURY</name>
<proteinExistence type="predicted"/>
<evidence type="ECO:0000256" key="1">
    <source>
        <dbReference type="ARBA" id="ARBA00023015"/>
    </source>
</evidence>